<name>A0A5B7FZ57_PORTR</name>
<dbReference type="EMBL" id="VSRR010009644">
    <property type="protein sequence ID" value="MPC50657.1"/>
    <property type="molecule type" value="Genomic_DNA"/>
</dbReference>
<gene>
    <name evidence="1" type="ORF">E2C01_044486</name>
</gene>
<protein>
    <submittedName>
        <fullName evidence="1">Uncharacterized protein</fullName>
    </submittedName>
</protein>
<sequence>MEEKRITDIFSHLFRRHVAPDHVTRPGFASPVVHDVGFRRTRISTTGKNSEAAEVEFGILI</sequence>
<proteinExistence type="predicted"/>
<evidence type="ECO:0000313" key="2">
    <source>
        <dbReference type="Proteomes" id="UP000324222"/>
    </source>
</evidence>
<organism evidence="1 2">
    <name type="scientific">Portunus trituberculatus</name>
    <name type="common">Swimming crab</name>
    <name type="synonym">Neptunus trituberculatus</name>
    <dbReference type="NCBI Taxonomy" id="210409"/>
    <lineage>
        <taxon>Eukaryota</taxon>
        <taxon>Metazoa</taxon>
        <taxon>Ecdysozoa</taxon>
        <taxon>Arthropoda</taxon>
        <taxon>Crustacea</taxon>
        <taxon>Multicrustacea</taxon>
        <taxon>Malacostraca</taxon>
        <taxon>Eumalacostraca</taxon>
        <taxon>Eucarida</taxon>
        <taxon>Decapoda</taxon>
        <taxon>Pleocyemata</taxon>
        <taxon>Brachyura</taxon>
        <taxon>Eubrachyura</taxon>
        <taxon>Portunoidea</taxon>
        <taxon>Portunidae</taxon>
        <taxon>Portuninae</taxon>
        <taxon>Portunus</taxon>
    </lineage>
</organism>
<accession>A0A5B7FZ57</accession>
<evidence type="ECO:0000313" key="1">
    <source>
        <dbReference type="EMBL" id="MPC50657.1"/>
    </source>
</evidence>
<comment type="caution">
    <text evidence="1">The sequence shown here is derived from an EMBL/GenBank/DDBJ whole genome shotgun (WGS) entry which is preliminary data.</text>
</comment>
<dbReference type="Proteomes" id="UP000324222">
    <property type="component" value="Unassembled WGS sequence"/>
</dbReference>
<dbReference type="AlphaFoldDB" id="A0A5B7FZ57"/>
<keyword evidence="2" id="KW-1185">Reference proteome</keyword>
<reference evidence="1 2" key="1">
    <citation type="submission" date="2019-05" db="EMBL/GenBank/DDBJ databases">
        <title>Another draft genome of Portunus trituberculatus and its Hox gene families provides insights of decapod evolution.</title>
        <authorList>
            <person name="Jeong J.-H."/>
            <person name="Song I."/>
            <person name="Kim S."/>
            <person name="Choi T."/>
            <person name="Kim D."/>
            <person name="Ryu S."/>
            <person name="Kim W."/>
        </authorList>
    </citation>
    <scope>NUCLEOTIDE SEQUENCE [LARGE SCALE GENOMIC DNA]</scope>
    <source>
        <tissue evidence="1">Muscle</tissue>
    </source>
</reference>